<organism evidence="7 8">
    <name type="scientific">Jaminaea rosea</name>
    <dbReference type="NCBI Taxonomy" id="1569628"/>
    <lineage>
        <taxon>Eukaryota</taxon>
        <taxon>Fungi</taxon>
        <taxon>Dikarya</taxon>
        <taxon>Basidiomycota</taxon>
        <taxon>Ustilaginomycotina</taxon>
        <taxon>Exobasidiomycetes</taxon>
        <taxon>Microstromatales</taxon>
        <taxon>Microstromatales incertae sedis</taxon>
        <taxon>Jaminaea</taxon>
    </lineage>
</organism>
<keyword evidence="3 5" id="KW-1133">Transmembrane helix</keyword>
<dbReference type="PANTHER" id="PTHR23508:SF9">
    <property type="entry name" value="CARBOXYLIC ACID TRANSPORT PROTEIN (AFU_ORTHOLOGUE AFUA_2G09450)"/>
    <property type="match status" value="1"/>
</dbReference>
<evidence type="ECO:0000313" key="7">
    <source>
        <dbReference type="EMBL" id="PWN27912.1"/>
    </source>
</evidence>
<feature type="transmembrane region" description="Helical" evidence="5">
    <location>
        <begin position="139"/>
        <end position="159"/>
    </location>
</feature>
<keyword evidence="4 5" id="KW-0472">Membrane</keyword>
<sequence length="399" mass="42697">LESHALALQIVKLAAYYGVSKGTMASAITLTMLFRMGAAIWGIVADAFGRRAALTTNLWFLALMQIASIYASTFPAFLATRAFFGVGMGGIFGCGASRAFESIPVRARGVYSGIFQSAFPISYIVAAAANLAIGPAHWPTLFAIGAGLSFAVGCFRAILPEAPRYLEARKAGHATKAFFSNFRKMMVVDWPVMLYISVLVAWLLVHGHALQDSYVTFLVTSKGFNNSQASRNAIYAKLGATFGSLAIAYFSQSLGRRRTMIVCLIIAAAVLPAAVIPTSEGALGAGAFWLQAWAQSWSVIPIYLSEICHPSWRALVVGLSYQVGAALSSPTTQVVNILAERFHTITPEGRHVEAYGPVMAIVSSIAVVVIVVLLAFGPERLGTRFEEAPLATEEDEGKL</sequence>
<protein>
    <submittedName>
        <fullName evidence="7">MFS general substrate transporter</fullName>
    </submittedName>
</protein>
<dbReference type="GeneID" id="37025893"/>
<proteinExistence type="predicted"/>
<dbReference type="AlphaFoldDB" id="A0A316URJ2"/>
<dbReference type="RefSeq" id="XP_025362524.1">
    <property type="nucleotide sequence ID" value="XM_025504070.1"/>
</dbReference>
<reference evidence="7 8" key="1">
    <citation type="journal article" date="2018" name="Mol. Biol. Evol.">
        <title>Broad Genomic Sampling Reveals a Smut Pathogenic Ancestry of the Fungal Clade Ustilaginomycotina.</title>
        <authorList>
            <person name="Kijpornyongpan T."/>
            <person name="Mondo S.J."/>
            <person name="Barry K."/>
            <person name="Sandor L."/>
            <person name="Lee J."/>
            <person name="Lipzen A."/>
            <person name="Pangilinan J."/>
            <person name="LaButti K."/>
            <person name="Hainaut M."/>
            <person name="Henrissat B."/>
            <person name="Grigoriev I.V."/>
            <person name="Spatafora J.W."/>
            <person name="Aime M.C."/>
        </authorList>
    </citation>
    <scope>NUCLEOTIDE SEQUENCE [LARGE SCALE GENOMIC DNA]</scope>
    <source>
        <strain evidence="7 8">MCA 5214</strain>
    </source>
</reference>
<feature type="transmembrane region" description="Helical" evidence="5">
    <location>
        <begin position="186"/>
        <end position="205"/>
    </location>
</feature>
<dbReference type="GO" id="GO:0046943">
    <property type="term" value="F:carboxylic acid transmembrane transporter activity"/>
    <property type="evidence" value="ECO:0007669"/>
    <property type="project" value="TreeGrafter"/>
</dbReference>
<keyword evidence="2 5" id="KW-0812">Transmembrane</keyword>
<feature type="non-terminal residue" evidence="7">
    <location>
        <position position="1"/>
    </location>
</feature>
<dbReference type="EMBL" id="KZ819666">
    <property type="protein sequence ID" value="PWN27912.1"/>
    <property type="molecule type" value="Genomic_DNA"/>
</dbReference>
<feature type="transmembrane region" description="Helical" evidence="5">
    <location>
        <begin position="233"/>
        <end position="250"/>
    </location>
</feature>
<dbReference type="InterPro" id="IPR011701">
    <property type="entry name" value="MFS"/>
</dbReference>
<evidence type="ECO:0000256" key="5">
    <source>
        <dbReference type="SAM" id="Phobius"/>
    </source>
</evidence>
<feature type="non-terminal residue" evidence="7">
    <location>
        <position position="399"/>
    </location>
</feature>
<dbReference type="PANTHER" id="PTHR23508">
    <property type="entry name" value="CARBOXYLIC ACID TRANSPORTER PROTEIN HOMOLOG"/>
    <property type="match status" value="1"/>
</dbReference>
<evidence type="ECO:0000256" key="2">
    <source>
        <dbReference type="ARBA" id="ARBA00022692"/>
    </source>
</evidence>
<feature type="transmembrane region" description="Helical" evidence="5">
    <location>
        <begin position="52"/>
        <end position="71"/>
    </location>
</feature>
<dbReference type="SUPFAM" id="SSF103473">
    <property type="entry name" value="MFS general substrate transporter"/>
    <property type="match status" value="1"/>
</dbReference>
<dbReference type="STRING" id="1569628.A0A316URJ2"/>
<name>A0A316URJ2_9BASI</name>
<dbReference type="GO" id="GO:0005886">
    <property type="term" value="C:plasma membrane"/>
    <property type="evidence" value="ECO:0007669"/>
    <property type="project" value="TreeGrafter"/>
</dbReference>
<dbReference type="Pfam" id="PF07690">
    <property type="entry name" value="MFS_1"/>
    <property type="match status" value="1"/>
</dbReference>
<keyword evidence="8" id="KW-1185">Reference proteome</keyword>
<feature type="transmembrane region" description="Helical" evidence="5">
    <location>
        <begin position="109"/>
        <end position="133"/>
    </location>
</feature>
<evidence type="ECO:0000256" key="3">
    <source>
        <dbReference type="ARBA" id="ARBA00022989"/>
    </source>
</evidence>
<accession>A0A316URJ2</accession>
<comment type="subcellular location">
    <subcellularLocation>
        <location evidence="1">Membrane</location>
        <topology evidence="1">Multi-pass membrane protein</topology>
    </subcellularLocation>
</comment>
<evidence type="ECO:0000313" key="8">
    <source>
        <dbReference type="Proteomes" id="UP000245884"/>
    </source>
</evidence>
<feature type="transmembrane region" description="Helical" evidence="5">
    <location>
        <begin position="24"/>
        <end position="45"/>
    </location>
</feature>
<dbReference type="Gene3D" id="1.20.1250.20">
    <property type="entry name" value="MFS general substrate transporter like domains"/>
    <property type="match status" value="2"/>
</dbReference>
<feature type="transmembrane region" description="Helical" evidence="5">
    <location>
        <begin position="354"/>
        <end position="376"/>
    </location>
</feature>
<evidence type="ECO:0000259" key="6">
    <source>
        <dbReference type="PROSITE" id="PS50850"/>
    </source>
</evidence>
<gene>
    <name evidence="7" type="ORF">BDZ90DRAFT_210280</name>
</gene>
<dbReference type="InterPro" id="IPR036259">
    <property type="entry name" value="MFS_trans_sf"/>
</dbReference>
<feature type="transmembrane region" description="Helical" evidence="5">
    <location>
        <begin position="77"/>
        <end position="97"/>
    </location>
</feature>
<evidence type="ECO:0000256" key="4">
    <source>
        <dbReference type="ARBA" id="ARBA00023136"/>
    </source>
</evidence>
<dbReference type="PROSITE" id="PS50850">
    <property type="entry name" value="MFS"/>
    <property type="match status" value="1"/>
</dbReference>
<feature type="transmembrane region" description="Helical" evidence="5">
    <location>
        <begin position="262"/>
        <end position="290"/>
    </location>
</feature>
<dbReference type="Proteomes" id="UP000245884">
    <property type="component" value="Unassembled WGS sequence"/>
</dbReference>
<evidence type="ECO:0000256" key="1">
    <source>
        <dbReference type="ARBA" id="ARBA00004141"/>
    </source>
</evidence>
<dbReference type="InterPro" id="IPR020846">
    <property type="entry name" value="MFS_dom"/>
</dbReference>
<dbReference type="OrthoDB" id="5296287at2759"/>
<feature type="domain" description="Major facilitator superfamily (MFS) profile" evidence="6">
    <location>
        <begin position="1"/>
        <end position="381"/>
    </location>
</feature>